<organism evidence="1 2">
    <name type="scientific">Rhabditophanes sp. KR3021</name>
    <dbReference type="NCBI Taxonomy" id="114890"/>
    <lineage>
        <taxon>Eukaryota</taxon>
        <taxon>Metazoa</taxon>
        <taxon>Ecdysozoa</taxon>
        <taxon>Nematoda</taxon>
        <taxon>Chromadorea</taxon>
        <taxon>Rhabditida</taxon>
        <taxon>Tylenchina</taxon>
        <taxon>Panagrolaimomorpha</taxon>
        <taxon>Strongyloidoidea</taxon>
        <taxon>Alloionematidae</taxon>
        <taxon>Rhabditophanes</taxon>
    </lineage>
</organism>
<evidence type="ECO:0000313" key="1">
    <source>
        <dbReference type="Proteomes" id="UP000095286"/>
    </source>
</evidence>
<dbReference type="Proteomes" id="UP000095286">
    <property type="component" value="Unplaced"/>
</dbReference>
<protein>
    <submittedName>
        <fullName evidence="2">PA domain-containing protein</fullName>
    </submittedName>
</protein>
<name>A0AC35TWT8_9BILA</name>
<accession>A0AC35TWT8</accession>
<reference evidence="2" key="1">
    <citation type="submission" date="2016-11" db="UniProtKB">
        <authorList>
            <consortium name="WormBaseParasite"/>
        </authorList>
    </citation>
    <scope>IDENTIFICATION</scope>
    <source>
        <strain evidence="2">KR3021</strain>
    </source>
</reference>
<dbReference type="WBParaSite" id="RSKR_0000518600.1">
    <property type="protein sequence ID" value="RSKR_0000518600.1"/>
    <property type="gene ID" value="RSKR_0000518600"/>
</dbReference>
<proteinExistence type="predicted"/>
<evidence type="ECO:0000313" key="2">
    <source>
        <dbReference type="WBParaSite" id="RSKR_0000518600.1"/>
    </source>
</evidence>
<sequence length="1039" mass="116997">MDPSMNHAIHLPRDSKPRSRILISSKNPFPTYTYHSPLQHTEGTPSTSRTSIKSSTSSTSTTPSQHSIYTNLSTDRHHKLHHPANFYHFHGSKTDTENHLTCNPTFSFQSLPDVLNNNDQQLSNDLMMVVNINNVKNKAKDLSKNSPARLISFILVVSVFILALIAVSLMVALIIVASGQEAQDVYKKKLFGGEGERVEEGLRNEFDGMRIRESIRWLSQNVHVAGTVENMDVMERIEKEMMALGLEVTTQEYDVLLDYPDYNNPNTITYCEDKSAKCHVLSSGLSEVMGSGELAGQEDDPRALVQWVAYAKNGTITSNVVYVNYGTLEDYQYLSNKSVSVKDAIVIIRYGAVFRGDKVELAAEHGAKGVIIYTDPADYAPNLGKDKKTFPDNIFLPKRGAQRGSLAKVDGDPLTPFYPSLNYTLRTETEEGLRERNILPNIPVATIGYEDALSIIKLMDGTQVASDDWIGGLNTTYRFTGTQKITLTVNSRAQVRKIKNVMAKFQGATDPDKWVLLGNHVDAWVKGAIDPNSGTATLLEAARVLTTTSTKLSWRPKRSIVFCFWDAEEYGLIGSTEFVEQYLKPLQRKAIAYLNVDNINGNNTLSIKAVPMIYRLVVESAKKIPHPNPEDVEKGLDTLYDGWQFYNPRGPIAGDKSIPEVRNPGSGSDFQRFISYLGIPVLDLKMTCAPYANYMLYHTMYEVPWTTEHLIDTTHQVFSAVGQMWMELTRNLADSLIIPFNVEDYAIKLDDFVKQTDVTLKVYEVDVGMGRPYYKEKMEMLKDSIKRFGNVAVLIQNVVEGVNNGHVGVTIPQINTINSILQHIEKNFILEQGIYPKRAFYRHTVFTSSEHDEYAGKVFSLIMDPVFEWDAAKKANNPQKQKEWLNLIDLGFTKLQYTIESAILGMDLSDFNSVLFGLKVLMQKYDFEGDSNFYGIPVPGKYVCWAELAIIQMITPNVSFLGHLSGILAGLVYWEVPFVKKIVGLVEGVVANVFGDILNSFNQRETRDNPTDGQRRRNQQYNGQNQFNQGRRPYGWNFN</sequence>